<proteinExistence type="predicted"/>
<evidence type="ECO:0000256" key="1">
    <source>
        <dbReference type="SAM" id="MobiDB-lite"/>
    </source>
</evidence>
<gene>
    <name evidence="4" type="ORF">GCM10022403_062450</name>
</gene>
<keyword evidence="2" id="KW-1133">Transmembrane helix</keyword>
<dbReference type="Proteomes" id="UP001501009">
    <property type="component" value="Unassembled WGS sequence"/>
</dbReference>
<dbReference type="Gene3D" id="1.10.260.40">
    <property type="entry name" value="lambda repressor-like DNA-binding domains"/>
    <property type="match status" value="1"/>
</dbReference>
<keyword evidence="2" id="KW-0812">Transmembrane</keyword>
<reference evidence="5" key="1">
    <citation type="journal article" date="2019" name="Int. J. Syst. Evol. Microbiol.">
        <title>The Global Catalogue of Microorganisms (GCM) 10K type strain sequencing project: providing services to taxonomists for standard genome sequencing and annotation.</title>
        <authorList>
            <consortium name="The Broad Institute Genomics Platform"/>
            <consortium name="The Broad Institute Genome Sequencing Center for Infectious Disease"/>
            <person name="Wu L."/>
            <person name="Ma J."/>
        </authorList>
    </citation>
    <scope>NUCLEOTIDE SEQUENCE [LARGE SCALE GENOMIC DNA]</scope>
    <source>
        <strain evidence="5">JCM 17138</strain>
    </source>
</reference>
<dbReference type="SUPFAM" id="SSF47413">
    <property type="entry name" value="lambda repressor-like DNA-binding domains"/>
    <property type="match status" value="1"/>
</dbReference>
<organism evidence="4 5">
    <name type="scientific">Streptomyces coacervatus</name>
    <dbReference type="NCBI Taxonomy" id="647381"/>
    <lineage>
        <taxon>Bacteria</taxon>
        <taxon>Bacillati</taxon>
        <taxon>Actinomycetota</taxon>
        <taxon>Actinomycetes</taxon>
        <taxon>Kitasatosporales</taxon>
        <taxon>Streptomycetaceae</taxon>
        <taxon>Streptomyces</taxon>
    </lineage>
</organism>
<evidence type="ECO:0000313" key="5">
    <source>
        <dbReference type="Proteomes" id="UP001501009"/>
    </source>
</evidence>
<evidence type="ECO:0000313" key="4">
    <source>
        <dbReference type="EMBL" id="GAA3820541.1"/>
    </source>
</evidence>
<evidence type="ECO:0000256" key="2">
    <source>
        <dbReference type="SAM" id="Phobius"/>
    </source>
</evidence>
<comment type="caution">
    <text evidence="4">The sequence shown here is derived from an EMBL/GenBank/DDBJ whole genome shotgun (WGS) entry which is preliminary data.</text>
</comment>
<feature type="transmembrane region" description="Helical" evidence="2">
    <location>
        <begin position="122"/>
        <end position="146"/>
    </location>
</feature>
<dbReference type="InterPro" id="IPR021224">
    <property type="entry name" value="DUF2690"/>
</dbReference>
<dbReference type="Pfam" id="PF13560">
    <property type="entry name" value="HTH_31"/>
    <property type="match status" value="1"/>
</dbReference>
<dbReference type="InterPro" id="IPR010982">
    <property type="entry name" value="Lambda_DNA-bd_dom_sf"/>
</dbReference>
<dbReference type="Pfam" id="PF10901">
    <property type="entry name" value="DUF2690"/>
    <property type="match status" value="1"/>
</dbReference>
<accession>A0ABP7IKA4</accession>
<protein>
    <recommendedName>
        <fullName evidence="3">HTH cro/C1-type domain-containing protein</fullName>
    </recommendedName>
</protein>
<keyword evidence="2" id="KW-0472">Membrane</keyword>
<dbReference type="EMBL" id="BAABDE010000024">
    <property type="protein sequence ID" value="GAA3820541.1"/>
    <property type="molecule type" value="Genomic_DNA"/>
</dbReference>
<sequence>MTPEQARLAAALRELRARTGLSLAALAAKTAFSKSSWERYLNGKTLPPRPAVQELCRLAGEADGRCLALWEIAESEWSGRATEADTPVPSPAVAQAAPPDPPAAELAAPTEAVRGGGGLRGVAAVAVLASVCAVAVGGVAVALLLLPRQHGEPRPAAAATSAPPSAAGPYCRALSCEGKSPMDMHCAASPDTLATHHTAGGAWLELRYSRECGTSWARMWGTRIGDRLELKAAGRVRGAVVENEVDADNFVYTPMTVTRSGTVVRTCFRPAAEDKGKGGKEPEEECFSSVSR</sequence>
<name>A0ABP7IKA4_9ACTN</name>
<evidence type="ECO:0000259" key="3">
    <source>
        <dbReference type="SMART" id="SM00530"/>
    </source>
</evidence>
<feature type="compositionally biased region" description="Basic and acidic residues" evidence="1">
    <location>
        <begin position="271"/>
        <end position="281"/>
    </location>
</feature>
<keyword evidence="5" id="KW-1185">Reference proteome</keyword>
<dbReference type="RefSeq" id="WP_275781212.1">
    <property type="nucleotide sequence ID" value="NZ_BAABDE010000024.1"/>
</dbReference>
<dbReference type="InterPro" id="IPR001387">
    <property type="entry name" value="Cro/C1-type_HTH"/>
</dbReference>
<feature type="region of interest" description="Disordered" evidence="1">
    <location>
        <begin position="271"/>
        <end position="292"/>
    </location>
</feature>
<feature type="domain" description="HTH cro/C1-type" evidence="3">
    <location>
        <begin position="11"/>
        <end position="65"/>
    </location>
</feature>
<feature type="compositionally biased region" description="Low complexity" evidence="1">
    <location>
        <begin position="91"/>
        <end position="106"/>
    </location>
</feature>
<dbReference type="CDD" id="cd00093">
    <property type="entry name" value="HTH_XRE"/>
    <property type="match status" value="1"/>
</dbReference>
<feature type="region of interest" description="Disordered" evidence="1">
    <location>
        <begin position="78"/>
        <end position="106"/>
    </location>
</feature>
<dbReference type="SMART" id="SM00530">
    <property type="entry name" value="HTH_XRE"/>
    <property type="match status" value="1"/>
</dbReference>